<dbReference type="PROSITE" id="PS51900">
    <property type="entry name" value="CB"/>
    <property type="match status" value="1"/>
</dbReference>
<dbReference type="InterPro" id="IPR011010">
    <property type="entry name" value="DNA_brk_join_enz"/>
</dbReference>
<sequence length="487" mass="54513">MSRPRKTTPRIRVRKDGSTVSQVRYRIKRPGAAEEIATSQTFVDHAEAIRWAKLLDRVGAVEAERVLAARLAAAAAEAEVLTLKAWLHRYVNSLGKSVEEETKRKYRRMIDRDMVPFFGEDLPVDALTPELDAAWVDWLESEFGNGAKTVRNKHGLLCAAMGAAARKRPKALIPWNPCADTRLPKCSAREVDHLDDLEYELIEQLLEPFWRSWWEFGVMSMARPGEQGALKVGDINRDNGAVSIVRAWKWANGRPRLGDPKTERGIRTTFVPLETVARLDLDRPADAWLFLTPTGLPVTSVRFWQQGWAPALERLVALHKGDRTPFTGAAGWQGLSFDELLNRYGRVVDRLMSKRLTPYVTRHTGISWRLQDGEPIWVVSRDAGHSSYAITDKRYGHHSHAASAASAQVIAGRLPRLRSTVVGIEQARRRRLVQLGRLGEIERVAAGFEAVWMDADGVVQSQVFSTYDTAVDHVAQHEAGDLLAAAA</sequence>
<evidence type="ECO:0000259" key="5">
    <source>
        <dbReference type="PROSITE" id="PS51900"/>
    </source>
</evidence>
<gene>
    <name evidence="6" type="ORF">BOX37_00150</name>
</gene>
<dbReference type="RefSeq" id="WP_071925673.1">
    <property type="nucleotide sequence ID" value="NZ_CP018082.1"/>
</dbReference>
<evidence type="ECO:0000256" key="1">
    <source>
        <dbReference type="ARBA" id="ARBA00023125"/>
    </source>
</evidence>
<dbReference type="InterPro" id="IPR002104">
    <property type="entry name" value="Integrase_catalytic"/>
</dbReference>
<keyword evidence="7" id="KW-1185">Reference proteome</keyword>
<keyword evidence="1 3" id="KW-0238">DNA-binding</keyword>
<evidence type="ECO:0000313" key="6">
    <source>
        <dbReference type="EMBL" id="APE32654.1"/>
    </source>
</evidence>
<dbReference type="KEGG" id="nsl:BOX37_00150"/>
<evidence type="ECO:0000259" key="4">
    <source>
        <dbReference type="PROSITE" id="PS51898"/>
    </source>
</evidence>
<protein>
    <recommendedName>
        <fullName evidence="8">Integrase</fullName>
    </recommendedName>
</protein>
<feature type="domain" description="Tyr recombinase" evidence="4">
    <location>
        <begin position="189"/>
        <end position="408"/>
    </location>
</feature>
<dbReference type="GO" id="GO:0015074">
    <property type="term" value="P:DNA integration"/>
    <property type="evidence" value="ECO:0007669"/>
    <property type="project" value="InterPro"/>
</dbReference>
<dbReference type="Gene3D" id="1.10.150.130">
    <property type="match status" value="1"/>
</dbReference>
<dbReference type="OrthoDB" id="4514172at2"/>
<proteinExistence type="predicted"/>
<accession>A0A1J0VKW2</accession>
<feature type="domain" description="Core-binding (CB)" evidence="5">
    <location>
        <begin position="81"/>
        <end position="165"/>
    </location>
</feature>
<dbReference type="InterPro" id="IPR010998">
    <property type="entry name" value="Integrase_recombinase_N"/>
</dbReference>
<evidence type="ECO:0000313" key="7">
    <source>
        <dbReference type="Proteomes" id="UP000183810"/>
    </source>
</evidence>
<dbReference type="InterPro" id="IPR013762">
    <property type="entry name" value="Integrase-like_cat_sf"/>
</dbReference>
<evidence type="ECO:0008006" key="8">
    <source>
        <dbReference type="Google" id="ProtNLM"/>
    </source>
</evidence>
<dbReference type="AlphaFoldDB" id="A0A1J0VKW2"/>
<dbReference type="GO" id="GO:0003677">
    <property type="term" value="F:DNA binding"/>
    <property type="evidence" value="ECO:0007669"/>
    <property type="project" value="UniProtKB-UniRule"/>
</dbReference>
<keyword evidence="2" id="KW-0233">DNA recombination</keyword>
<dbReference type="PROSITE" id="PS51898">
    <property type="entry name" value="TYR_RECOMBINASE"/>
    <property type="match status" value="1"/>
</dbReference>
<dbReference type="EMBL" id="CP018082">
    <property type="protein sequence ID" value="APE32654.1"/>
    <property type="molecule type" value="Genomic_DNA"/>
</dbReference>
<organism evidence="6 7">
    <name type="scientific">Nocardia mangyaensis</name>
    <dbReference type="NCBI Taxonomy" id="2213200"/>
    <lineage>
        <taxon>Bacteria</taxon>
        <taxon>Bacillati</taxon>
        <taxon>Actinomycetota</taxon>
        <taxon>Actinomycetes</taxon>
        <taxon>Mycobacteriales</taxon>
        <taxon>Nocardiaceae</taxon>
        <taxon>Nocardia</taxon>
    </lineage>
</organism>
<evidence type="ECO:0000256" key="2">
    <source>
        <dbReference type="ARBA" id="ARBA00023172"/>
    </source>
</evidence>
<reference evidence="6" key="1">
    <citation type="submission" date="2016-11" db="EMBL/GenBank/DDBJ databases">
        <authorList>
            <person name="Jaros S."/>
            <person name="Januszkiewicz K."/>
            <person name="Wedrychowicz H."/>
        </authorList>
    </citation>
    <scope>NUCLEOTIDE SEQUENCE [LARGE SCALE GENOMIC DNA]</scope>
    <source>
        <strain evidence="6">Y48</strain>
    </source>
</reference>
<dbReference type="InterPro" id="IPR044068">
    <property type="entry name" value="CB"/>
</dbReference>
<name>A0A1J0VKW2_9NOCA</name>
<evidence type="ECO:0000256" key="3">
    <source>
        <dbReference type="PROSITE-ProRule" id="PRU01248"/>
    </source>
</evidence>
<dbReference type="SUPFAM" id="SSF56349">
    <property type="entry name" value="DNA breaking-rejoining enzymes"/>
    <property type="match status" value="1"/>
</dbReference>
<dbReference type="Proteomes" id="UP000183810">
    <property type="component" value="Chromosome"/>
</dbReference>
<dbReference type="Gene3D" id="1.10.443.10">
    <property type="entry name" value="Intergrase catalytic core"/>
    <property type="match status" value="1"/>
</dbReference>
<dbReference type="GO" id="GO:0006310">
    <property type="term" value="P:DNA recombination"/>
    <property type="evidence" value="ECO:0007669"/>
    <property type="project" value="UniProtKB-KW"/>
</dbReference>